<dbReference type="PANTHER" id="PTHR14513:SF0">
    <property type="entry name" value="PROTECTION OF TELOMERES PROTEIN 1"/>
    <property type="match status" value="1"/>
</dbReference>
<dbReference type="Gene3D" id="2.40.50.140">
    <property type="entry name" value="Nucleic acid-binding proteins"/>
    <property type="match status" value="2"/>
</dbReference>
<dbReference type="OrthoDB" id="2186770at2759"/>
<protein>
    <submittedName>
        <fullName evidence="10">Telomere-binding alpha subunit central domain-containing</fullName>
    </submittedName>
</protein>
<dbReference type="EMBL" id="KE747826">
    <property type="protein sequence ID" value="RMZ71095.1"/>
    <property type="molecule type" value="Genomic_DNA"/>
</dbReference>
<evidence type="ECO:0000256" key="4">
    <source>
        <dbReference type="ARBA" id="ARBA00022454"/>
    </source>
</evidence>
<comment type="similarity">
    <text evidence="3">Belongs to the telombin family.</text>
</comment>
<evidence type="ECO:0000259" key="9">
    <source>
        <dbReference type="Pfam" id="PF16686"/>
    </source>
</evidence>
<dbReference type="GO" id="GO:0032210">
    <property type="term" value="P:regulation of telomere maintenance via telomerase"/>
    <property type="evidence" value="ECO:0007669"/>
    <property type="project" value="TreeGrafter"/>
</dbReference>
<evidence type="ECO:0000256" key="5">
    <source>
        <dbReference type="ARBA" id="ARBA00022895"/>
    </source>
</evidence>
<feature type="compositionally biased region" description="Basic residues" evidence="8">
    <location>
        <begin position="329"/>
        <end position="339"/>
    </location>
</feature>
<dbReference type="PANTHER" id="PTHR14513">
    <property type="entry name" value="PROTECTION OF TELOMERES 1"/>
    <property type="match status" value="1"/>
</dbReference>
<gene>
    <name evidence="10" type="ORF">GMOD_00005597</name>
</gene>
<dbReference type="GO" id="GO:0000783">
    <property type="term" value="C:nuclear telomere cap complex"/>
    <property type="evidence" value="ECO:0007669"/>
    <property type="project" value="TreeGrafter"/>
</dbReference>
<dbReference type="InterPro" id="IPR032042">
    <property type="entry name" value="POT1PC"/>
</dbReference>
<comment type="subcellular location">
    <subcellularLocation>
        <location evidence="2">Chromosome</location>
        <location evidence="2">Telomere</location>
    </subcellularLocation>
    <subcellularLocation>
        <location evidence="1">Nucleus</location>
    </subcellularLocation>
</comment>
<accession>A0A3M7M9A3</accession>
<dbReference type="GO" id="GO:0010521">
    <property type="term" value="F:telomerase inhibitor activity"/>
    <property type="evidence" value="ECO:0007669"/>
    <property type="project" value="TreeGrafter"/>
</dbReference>
<evidence type="ECO:0000256" key="2">
    <source>
        <dbReference type="ARBA" id="ARBA00004574"/>
    </source>
</evidence>
<feature type="domain" description="Protection of telomeres protein 1 ssDNA-binding" evidence="9">
    <location>
        <begin position="162"/>
        <end position="306"/>
    </location>
</feature>
<feature type="compositionally biased region" description="Basic and acidic residues" evidence="8">
    <location>
        <begin position="340"/>
        <end position="359"/>
    </location>
</feature>
<keyword evidence="5" id="KW-0779">Telomere</keyword>
<dbReference type="FunFam" id="2.40.50.140:FF:000303">
    <property type="entry name" value="Protection of telomeres protein 1"/>
    <property type="match status" value="1"/>
</dbReference>
<dbReference type="GO" id="GO:0016233">
    <property type="term" value="P:telomere capping"/>
    <property type="evidence" value="ECO:0007669"/>
    <property type="project" value="TreeGrafter"/>
</dbReference>
<evidence type="ECO:0000256" key="3">
    <source>
        <dbReference type="ARBA" id="ARBA00008442"/>
    </source>
</evidence>
<evidence type="ECO:0000256" key="6">
    <source>
        <dbReference type="ARBA" id="ARBA00023125"/>
    </source>
</evidence>
<keyword evidence="7" id="KW-0539">Nucleus</keyword>
<dbReference type="GO" id="GO:0098505">
    <property type="term" value="F:G-rich strand telomeric DNA binding"/>
    <property type="evidence" value="ECO:0007669"/>
    <property type="project" value="TreeGrafter"/>
</dbReference>
<evidence type="ECO:0000313" key="11">
    <source>
        <dbReference type="Proteomes" id="UP000265663"/>
    </source>
</evidence>
<feature type="region of interest" description="Disordered" evidence="8">
    <location>
        <begin position="300"/>
        <end position="359"/>
    </location>
</feature>
<dbReference type="SUPFAM" id="SSF50249">
    <property type="entry name" value="Nucleic acid-binding proteins"/>
    <property type="match status" value="2"/>
</dbReference>
<evidence type="ECO:0000313" key="10">
    <source>
        <dbReference type="EMBL" id="RMZ71095.1"/>
    </source>
</evidence>
<dbReference type="InterPro" id="IPR028389">
    <property type="entry name" value="POT1"/>
</dbReference>
<proteinExistence type="inferred from homology"/>
<dbReference type="AlphaFoldDB" id="A0A3M7M9A3"/>
<keyword evidence="11" id="KW-1185">Reference proteome</keyword>
<evidence type="ECO:0000256" key="1">
    <source>
        <dbReference type="ARBA" id="ARBA00004123"/>
    </source>
</evidence>
<reference evidence="10 11" key="1">
    <citation type="journal article" date="2014" name="PLoS ONE">
        <title>De novo Genome Assembly of the Fungal Plant Pathogen Pyrenophora semeniperda.</title>
        <authorList>
            <person name="Soliai M.M."/>
            <person name="Meyer S.E."/>
            <person name="Udall J.A."/>
            <person name="Elzinga D.E."/>
            <person name="Hermansen R.A."/>
            <person name="Bodily P.M."/>
            <person name="Hart A.A."/>
            <person name="Coleman C.E."/>
        </authorList>
    </citation>
    <scope>NUCLEOTIDE SEQUENCE [LARGE SCALE GENOMIC DNA]</scope>
    <source>
        <strain evidence="10 11">CCB06</strain>
        <tissue evidence="10">Mycelium</tissue>
    </source>
</reference>
<dbReference type="Proteomes" id="UP000265663">
    <property type="component" value="Unassembled WGS sequence"/>
</dbReference>
<dbReference type="Pfam" id="PF16686">
    <property type="entry name" value="POT1PC"/>
    <property type="match status" value="1"/>
</dbReference>
<name>A0A3M7M9A3_9PLEO</name>
<keyword evidence="6" id="KW-0238">DNA-binding</keyword>
<evidence type="ECO:0000256" key="8">
    <source>
        <dbReference type="SAM" id="MobiDB-lite"/>
    </source>
</evidence>
<sequence>MGVLVSSNEPRSSNGSDYYWDFTIRDDFTSGSIGDQTTGSIKCRIFRQKNKFPKFSGVGDIVILRKAKVVSWKERFECVSHKTTGVMVFPGSKIPTPSYSQSFQCGTQKLMYDSATSCQAPTIPEQMAVINMKAAFTSVPQQLLQLATIDASKPKATREQCLVKDLQLNKFYDICVQIVNVYYHPGGGPVDLKVTDYTPNEHMNYFLDPDEGKSFGITDNGFKGPFGFLTLGVTLYEANASWAKENVADGDYVYIRNMHVKLSRAGKLEGAVHQDQERLNQVDISHLEAASKIKDISKRRDEYEKKRGGKTAFEVMQPTANGPKEKMSKQQKKQAKKEKKRAEDEAQQRELEENSRQWEDKKSKINKNIKAAFPDMKLSTISEILYSSHLNMRTPTKYNSYTLPFMNCRHRSRVRVIDVFPPVLEQFAHSTWDPSWNNQSVASRQKKERWEWGFVLLLEDAVTPRDREPEKLRVFVNNDAAQHLLKMNAENLEENHCVLQQLEETLFILWGNLMELKIELRNRGSDLPLPPGDNRLQNKPFDACIEEYGAEVAPSEDTPFGYQRMHRLAQTTIQT</sequence>
<dbReference type="InterPro" id="IPR012340">
    <property type="entry name" value="NA-bd_OB-fold"/>
</dbReference>
<organism evidence="10 11">
    <name type="scientific">Pyrenophora seminiperda CCB06</name>
    <dbReference type="NCBI Taxonomy" id="1302712"/>
    <lineage>
        <taxon>Eukaryota</taxon>
        <taxon>Fungi</taxon>
        <taxon>Dikarya</taxon>
        <taxon>Ascomycota</taxon>
        <taxon>Pezizomycotina</taxon>
        <taxon>Dothideomycetes</taxon>
        <taxon>Pleosporomycetidae</taxon>
        <taxon>Pleosporales</taxon>
        <taxon>Pleosporineae</taxon>
        <taxon>Pleosporaceae</taxon>
        <taxon>Pyrenophora</taxon>
    </lineage>
</organism>
<keyword evidence="4" id="KW-0158">Chromosome</keyword>
<evidence type="ECO:0000256" key="7">
    <source>
        <dbReference type="ARBA" id="ARBA00023242"/>
    </source>
</evidence>